<dbReference type="STRING" id="585529.HMPREF0291_11356"/>
<dbReference type="EMBL" id="ACLJ02000003">
    <property type="protein sequence ID" value="EFK53699.1"/>
    <property type="molecule type" value="Genomic_DNA"/>
</dbReference>
<accession>D7WF18</accession>
<sequence>MHTGVEEFTHGYDCHGNVSLGVNRVRLLVCCAGFARTLATSHTHALKNFHRAGNRPCAHVRGTVAGNSTCVAQGP</sequence>
<proteinExistence type="predicted"/>
<evidence type="ECO:0000313" key="1">
    <source>
        <dbReference type="EMBL" id="EFK53699.1"/>
    </source>
</evidence>
<gene>
    <name evidence="1" type="ORF">HMPREF0291_11356</name>
</gene>
<dbReference type="AlphaFoldDB" id="D7WF18"/>
<organism evidence="1 2">
    <name type="scientific">Corynebacterium genitalium ATCC 33030</name>
    <dbReference type="NCBI Taxonomy" id="585529"/>
    <lineage>
        <taxon>Bacteria</taxon>
        <taxon>Bacillati</taxon>
        <taxon>Actinomycetota</taxon>
        <taxon>Actinomycetes</taxon>
        <taxon>Mycobacteriales</taxon>
        <taxon>Corynebacteriaceae</taxon>
        <taxon>Corynebacterium</taxon>
    </lineage>
</organism>
<reference evidence="1" key="1">
    <citation type="submission" date="2010-06" db="EMBL/GenBank/DDBJ databases">
        <authorList>
            <person name="Muzny D."/>
            <person name="Qin X."/>
            <person name="Buhay C."/>
            <person name="Dugan-Rocha S."/>
            <person name="Ding Y."/>
            <person name="Chen G."/>
            <person name="Hawes A."/>
            <person name="Holder M."/>
            <person name="Jhangiani S."/>
            <person name="Johnson A."/>
            <person name="Khan Z."/>
            <person name="Li Z."/>
            <person name="Liu W."/>
            <person name="Liu X."/>
            <person name="Perez L."/>
            <person name="Shen H."/>
            <person name="Wang Q."/>
            <person name="Watt J."/>
            <person name="Xi L."/>
            <person name="Xin Y."/>
            <person name="Zhou J."/>
            <person name="Deng J."/>
            <person name="Jiang H."/>
            <person name="Liu Y."/>
            <person name="Qu J."/>
            <person name="Song X.-Z."/>
            <person name="Zhang L."/>
            <person name="Villasana D."/>
            <person name="Johnson A."/>
            <person name="Liu J."/>
            <person name="Liyanage D."/>
            <person name="Lorensuhewa L."/>
            <person name="Robinson T."/>
            <person name="Song A."/>
            <person name="Song B.-B."/>
            <person name="Dinh H."/>
            <person name="Thornton R."/>
            <person name="Coyle M."/>
            <person name="Francisco L."/>
            <person name="Jackson L."/>
            <person name="Javaid M."/>
            <person name="Korchina V."/>
            <person name="Kovar C."/>
            <person name="Mata R."/>
            <person name="Mathew T."/>
            <person name="Ngo R."/>
            <person name="Nguyen L."/>
            <person name="Nguyen N."/>
            <person name="Okwuonu G."/>
            <person name="Ongeri F."/>
            <person name="Pham C."/>
            <person name="Simmons D."/>
            <person name="Wilczek-Boney K."/>
            <person name="Hale W."/>
            <person name="Jakkamsetti A."/>
            <person name="Pham P."/>
            <person name="Ruth R."/>
            <person name="San Lucas F."/>
            <person name="Warren J."/>
            <person name="Zhang J."/>
            <person name="Zhao Z."/>
            <person name="Zhou C."/>
            <person name="Zhu D."/>
            <person name="Lee S."/>
            <person name="Bess C."/>
            <person name="Blankenburg K."/>
            <person name="Forbes L."/>
            <person name="Fu Q."/>
            <person name="Gubbala S."/>
            <person name="Hirani K."/>
            <person name="Jayaseelan J.C."/>
            <person name="Lara F."/>
            <person name="Munidasa M."/>
            <person name="Palculict T."/>
            <person name="Patil S."/>
            <person name="Pu L.-L."/>
            <person name="Saada N."/>
            <person name="Tang L."/>
            <person name="Weissenberger G."/>
            <person name="Zhu Y."/>
            <person name="Hemphill L."/>
            <person name="Shang Y."/>
            <person name="Youmans B."/>
            <person name="Ayvaz T."/>
            <person name="Ross M."/>
            <person name="Santibanez J."/>
            <person name="Aqrawi P."/>
            <person name="Gross S."/>
            <person name="Joshi V."/>
            <person name="Fowler G."/>
            <person name="Nazareth L."/>
            <person name="Reid J."/>
            <person name="Worley K."/>
            <person name="Petrosino J."/>
            <person name="Highlander S."/>
            <person name="Gibbs R."/>
        </authorList>
    </citation>
    <scope>NUCLEOTIDE SEQUENCE [LARGE SCALE GENOMIC DNA]</scope>
    <source>
        <strain evidence="1">ATCC 33030</strain>
    </source>
</reference>
<protein>
    <submittedName>
        <fullName evidence="1">Uncharacterized protein</fullName>
    </submittedName>
</protein>
<comment type="caution">
    <text evidence="1">The sequence shown here is derived from an EMBL/GenBank/DDBJ whole genome shotgun (WGS) entry which is preliminary data.</text>
</comment>
<name>D7WF18_9CORY</name>
<dbReference type="HOGENOM" id="CLU_2664870_0_0_11"/>
<evidence type="ECO:0000313" key="2">
    <source>
        <dbReference type="Proteomes" id="UP000004208"/>
    </source>
</evidence>
<keyword evidence="2" id="KW-1185">Reference proteome</keyword>
<dbReference type="Proteomes" id="UP000004208">
    <property type="component" value="Unassembled WGS sequence"/>
</dbReference>